<dbReference type="EMBL" id="CAJNOW010009258">
    <property type="protein sequence ID" value="CAF1559705.1"/>
    <property type="molecule type" value="Genomic_DNA"/>
</dbReference>
<evidence type="ECO:0000313" key="1">
    <source>
        <dbReference type="EMBL" id="CAF1559705.1"/>
    </source>
</evidence>
<dbReference type="Proteomes" id="UP000663834">
    <property type="component" value="Unassembled WGS sequence"/>
</dbReference>
<dbReference type="Gene3D" id="3.10.450.10">
    <property type="match status" value="1"/>
</dbReference>
<evidence type="ECO:0000313" key="4">
    <source>
        <dbReference type="EMBL" id="CAF4818854.1"/>
    </source>
</evidence>
<dbReference type="EMBL" id="CAJNRE010000158">
    <property type="protein sequence ID" value="CAF1922842.1"/>
    <property type="molecule type" value="Genomic_DNA"/>
</dbReference>
<dbReference type="InterPro" id="IPR046350">
    <property type="entry name" value="Cystatin_sf"/>
</dbReference>
<evidence type="ECO:0000313" key="3">
    <source>
        <dbReference type="EMBL" id="CAF4738615.1"/>
    </source>
</evidence>
<gene>
    <name evidence="4" type="ORF">GIL414_LOCUS47918</name>
    <name evidence="1" type="ORF">KQP761_LOCUS18277</name>
    <name evidence="2" type="ORF">MBJ925_LOCUS2452</name>
    <name evidence="3" type="ORF">SMN809_LOCUS44611</name>
</gene>
<comment type="caution">
    <text evidence="1">The sequence shown here is derived from an EMBL/GenBank/DDBJ whole genome shotgun (WGS) entry which is preliminary data.</text>
</comment>
<organism evidence="1 5">
    <name type="scientific">Rotaria magnacalcarata</name>
    <dbReference type="NCBI Taxonomy" id="392030"/>
    <lineage>
        <taxon>Eukaryota</taxon>
        <taxon>Metazoa</taxon>
        <taxon>Spiralia</taxon>
        <taxon>Gnathifera</taxon>
        <taxon>Rotifera</taxon>
        <taxon>Eurotatoria</taxon>
        <taxon>Bdelloidea</taxon>
        <taxon>Philodinida</taxon>
        <taxon>Philodinidae</taxon>
        <taxon>Rotaria</taxon>
    </lineage>
</organism>
<dbReference type="Proteomes" id="UP000676336">
    <property type="component" value="Unassembled WGS sequence"/>
</dbReference>
<evidence type="ECO:0000313" key="5">
    <source>
        <dbReference type="Proteomes" id="UP000663834"/>
    </source>
</evidence>
<proteinExistence type="predicted"/>
<dbReference type="AlphaFoldDB" id="A0A815XNB7"/>
<evidence type="ECO:0000313" key="2">
    <source>
        <dbReference type="EMBL" id="CAF1922842.1"/>
    </source>
</evidence>
<name>A0A815XNB7_9BILA</name>
<dbReference type="Proteomes" id="UP000663824">
    <property type="component" value="Unassembled WGS sequence"/>
</dbReference>
<protein>
    <submittedName>
        <fullName evidence="1">Uncharacterized protein</fullName>
    </submittedName>
</protein>
<feature type="non-terminal residue" evidence="1">
    <location>
        <position position="1"/>
    </location>
</feature>
<dbReference type="EMBL" id="CAJOBI010134256">
    <property type="protein sequence ID" value="CAF4738615.1"/>
    <property type="molecule type" value="Genomic_DNA"/>
</dbReference>
<dbReference type="Proteomes" id="UP000681720">
    <property type="component" value="Unassembled WGS sequence"/>
</dbReference>
<accession>A0A815XNB7</accession>
<dbReference type="SUPFAM" id="SSF54403">
    <property type="entry name" value="Cystatin/monellin"/>
    <property type="match status" value="1"/>
</dbReference>
<reference evidence="1" key="1">
    <citation type="submission" date="2021-02" db="EMBL/GenBank/DDBJ databases">
        <authorList>
            <person name="Nowell W R."/>
        </authorList>
    </citation>
    <scope>NUCLEOTIDE SEQUENCE</scope>
</reference>
<dbReference type="EMBL" id="CAJOBJ010154144">
    <property type="protein sequence ID" value="CAF4818854.1"/>
    <property type="molecule type" value="Genomic_DNA"/>
</dbReference>
<dbReference type="OrthoDB" id="2429551at2759"/>
<sequence>TTEALMKMLSRELMLIVTLGTIYLDYYAYSNQIVGGWNTSYHGELEIEMVDLARQQLRSNTTLANKTLRVLDCQIQIVAGTNLRLIFMVGEEQECTLTAFKPLPYTKKSTEVTSFKCNNITSVAHVTSNKN</sequence>